<dbReference type="Gene3D" id="3.40.366.10">
    <property type="entry name" value="Malonyl-Coenzyme A Acyl Carrier Protein, domain 2"/>
    <property type="match status" value="1"/>
</dbReference>
<dbReference type="Pfam" id="PF00109">
    <property type="entry name" value="ketoacyl-synt"/>
    <property type="match status" value="1"/>
</dbReference>
<evidence type="ECO:0000313" key="14">
    <source>
        <dbReference type="EMBL" id="KAK3385176.1"/>
    </source>
</evidence>
<dbReference type="GO" id="GO:0016491">
    <property type="term" value="F:oxidoreductase activity"/>
    <property type="evidence" value="ECO:0007669"/>
    <property type="project" value="UniProtKB-KW"/>
</dbReference>
<protein>
    <recommendedName>
        <fullName evidence="16">Polyketide synthase</fullName>
    </recommendedName>
</protein>
<dbReference type="SUPFAM" id="SSF56801">
    <property type="entry name" value="Acetyl-CoA synthetase-like"/>
    <property type="match status" value="1"/>
</dbReference>
<dbReference type="SUPFAM" id="SSF47336">
    <property type="entry name" value="ACP-like"/>
    <property type="match status" value="2"/>
</dbReference>
<dbReference type="InterPro" id="IPR042099">
    <property type="entry name" value="ANL_N_sf"/>
</dbReference>
<dbReference type="InterPro" id="IPR013217">
    <property type="entry name" value="Methyltransf_12"/>
</dbReference>
<keyword evidence="7" id="KW-0560">Oxidoreductase</keyword>
<dbReference type="Pfam" id="PF08659">
    <property type="entry name" value="KR"/>
    <property type="match status" value="1"/>
</dbReference>
<dbReference type="SUPFAM" id="SSF55048">
    <property type="entry name" value="Probable ACP-binding domain of malonyl-CoA ACP transacylase"/>
    <property type="match status" value="1"/>
</dbReference>
<feature type="active site" description="Proton acceptor; for dehydratase activity" evidence="9">
    <location>
        <position position="984"/>
    </location>
</feature>
<dbReference type="InterPro" id="IPR042104">
    <property type="entry name" value="PKS_dehydratase_sf"/>
</dbReference>
<dbReference type="PROSITE" id="PS52019">
    <property type="entry name" value="PKS_MFAS_DH"/>
    <property type="match status" value="1"/>
</dbReference>
<dbReference type="GO" id="GO:0008168">
    <property type="term" value="F:methyltransferase activity"/>
    <property type="evidence" value="ECO:0007669"/>
    <property type="project" value="UniProtKB-KW"/>
</dbReference>
<dbReference type="GO" id="GO:0006633">
    <property type="term" value="P:fatty acid biosynthetic process"/>
    <property type="evidence" value="ECO:0007669"/>
    <property type="project" value="InterPro"/>
</dbReference>
<dbReference type="GO" id="GO:0016874">
    <property type="term" value="F:ligase activity"/>
    <property type="evidence" value="ECO:0007669"/>
    <property type="project" value="UniProtKB-KW"/>
</dbReference>
<dbReference type="CDD" id="cd05930">
    <property type="entry name" value="A_NRPS"/>
    <property type="match status" value="1"/>
</dbReference>
<dbReference type="GO" id="GO:0032259">
    <property type="term" value="P:methylation"/>
    <property type="evidence" value="ECO:0007669"/>
    <property type="project" value="UniProtKB-KW"/>
</dbReference>
<dbReference type="InterPro" id="IPR050091">
    <property type="entry name" value="PKS_NRPS_Biosynth_Enz"/>
</dbReference>
<dbReference type="Pfam" id="PF07993">
    <property type="entry name" value="NAD_binding_4"/>
    <property type="match status" value="1"/>
</dbReference>
<dbReference type="Pfam" id="PF00501">
    <property type="entry name" value="AMP-binding"/>
    <property type="match status" value="1"/>
</dbReference>
<keyword evidence="4" id="KW-0489">Methyltransferase</keyword>
<dbReference type="Gene3D" id="3.40.47.10">
    <property type="match status" value="1"/>
</dbReference>
<evidence type="ECO:0008006" key="16">
    <source>
        <dbReference type="Google" id="ProtNLM"/>
    </source>
</evidence>
<dbReference type="Pfam" id="PF21089">
    <property type="entry name" value="PKS_DH_N"/>
    <property type="match status" value="1"/>
</dbReference>
<dbReference type="InterPro" id="IPR057326">
    <property type="entry name" value="KR_dom"/>
</dbReference>
<evidence type="ECO:0000259" key="11">
    <source>
        <dbReference type="PROSITE" id="PS50075"/>
    </source>
</evidence>
<feature type="compositionally biased region" description="Polar residues" evidence="10">
    <location>
        <begin position="2575"/>
        <end position="2588"/>
    </location>
</feature>
<feature type="domain" description="PKS/mFAS DH" evidence="13">
    <location>
        <begin position="950"/>
        <end position="1262"/>
    </location>
</feature>
<dbReference type="Gene3D" id="3.30.559.30">
    <property type="entry name" value="Nonribosomal peptide synthetase, condensation domain"/>
    <property type="match status" value="1"/>
</dbReference>
<dbReference type="InterPro" id="IPR016035">
    <property type="entry name" value="Acyl_Trfase/lysoPLipase"/>
</dbReference>
<keyword evidence="5" id="KW-0808">Transferase</keyword>
<dbReference type="InterPro" id="IPR014031">
    <property type="entry name" value="Ketoacyl_synth_C"/>
</dbReference>
<dbReference type="InterPro" id="IPR006162">
    <property type="entry name" value="Ppantetheine_attach_site"/>
</dbReference>
<dbReference type="PROSITE" id="PS00012">
    <property type="entry name" value="PHOSPHOPANTETHEINE"/>
    <property type="match status" value="1"/>
</dbReference>
<dbReference type="Gene3D" id="3.30.300.30">
    <property type="match status" value="1"/>
</dbReference>
<dbReference type="InterPro" id="IPR016039">
    <property type="entry name" value="Thiolase-like"/>
</dbReference>
<dbReference type="Pfam" id="PF00698">
    <property type="entry name" value="Acyl_transf_1"/>
    <property type="match status" value="1"/>
</dbReference>
<feature type="region of interest" description="Disordered" evidence="10">
    <location>
        <begin position="3514"/>
        <end position="3543"/>
    </location>
</feature>
<dbReference type="GO" id="GO:0004315">
    <property type="term" value="F:3-oxoacyl-[acyl-carrier-protein] synthase activity"/>
    <property type="evidence" value="ECO:0007669"/>
    <property type="project" value="InterPro"/>
</dbReference>
<dbReference type="PANTHER" id="PTHR43775">
    <property type="entry name" value="FATTY ACID SYNTHASE"/>
    <property type="match status" value="1"/>
</dbReference>
<dbReference type="SMART" id="SM00823">
    <property type="entry name" value="PKS_PP"/>
    <property type="match status" value="2"/>
</dbReference>
<name>A0AAE0TZE3_9PEZI</name>
<keyword evidence="6" id="KW-0677">Repeat</keyword>
<dbReference type="Gene3D" id="3.40.50.12780">
    <property type="entry name" value="N-terminal domain of ligase-like"/>
    <property type="match status" value="1"/>
</dbReference>
<dbReference type="SUPFAM" id="SSF51735">
    <property type="entry name" value="NAD(P)-binding Rossmann-fold domains"/>
    <property type="match status" value="2"/>
</dbReference>
<evidence type="ECO:0000256" key="8">
    <source>
        <dbReference type="ARBA" id="ARBA00023268"/>
    </source>
</evidence>
<organism evidence="14 15">
    <name type="scientific">Podospora didyma</name>
    <dbReference type="NCBI Taxonomy" id="330526"/>
    <lineage>
        <taxon>Eukaryota</taxon>
        <taxon>Fungi</taxon>
        <taxon>Dikarya</taxon>
        <taxon>Ascomycota</taxon>
        <taxon>Pezizomycotina</taxon>
        <taxon>Sordariomycetes</taxon>
        <taxon>Sordariomycetidae</taxon>
        <taxon>Sordariales</taxon>
        <taxon>Podosporaceae</taxon>
        <taxon>Podospora</taxon>
    </lineage>
</organism>
<feature type="compositionally biased region" description="Polar residues" evidence="10">
    <location>
        <begin position="3654"/>
        <end position="3664"/>
    </location>
</feature>
<feature type="domain" description="Ketosynthase family 3 (KS3)" evidence="12">
    <location>
        <begin position="12"/>
        <end position="450"/>
    </location>
</feature>
<dbReference type="InterPro" id="IPR009081">
    <property type="entry name" value="PP-bd_ACP"/>
</dbReference>
<dbReference type="InterPro" id="IPR020807">
    <property type="entry name" value="PKS_DH"/>
</dbReference>
<dbReference type="InterPro" id="IPR029063">
    <property type="entry name" value="SAM-dependent_MTases_sf"/>
</dbReference>
<dbReference type="PANTHER" id="PTHR43775:SF20">
    <property type="entry name" value="HYBRID PKS-NRPS SYNTHETASE APDA"/>
    <property type="match status" value="1"/>
</dbReference>
<feature type="compositionally biased region" description="Polar residues" evidence="10">
    <location>
        <begin position="2533"/>
        <end position="2559"/>
    </location>
</feature>
<dbReference type="Gene3D" id="3.30.70.3290">
    <property type="match status" value="1"/>
</dbReference>
<evidence type="ECO:0000256" key="3">
    <source>
        <dbReference type="ARBA" id="ARBA00022598"/>
    </source>
</evidence>
<dbReference type="Pfam" id="PF14765">
    <property type="entry name" value="PS-DH"/>
    <property type="match status" value="1"/>
</dbReference>
<dbReference type="PROSITE" id="PS52004">
    <property type="entry name" value="KS3_2"/>
    <property type="match status" value="1"/>
</dbReference>
<reference evidence="14" key="1">
    <citation type="journal article" date="2023" name="Mol. Phylogenet. Evol.">
        <title>Genome-scale phylogeny and comparative genomics of the fungal order Sordariales.</title>
        <authorList>
            <person name="Hensen N."/>
            <person name="Bonometti L."/>
            <person name="Westerberg I."/>
            <person name="Brannstrom I.O."/>
            <person name="Guillou S."/>
            <person name="Cros-Aarteil S."/>
            <person name="Calhoun S."/>
            <person name="Haridas S."/>
            <person name="Kuo A."/>
            <person name="Mondo S."/>
            <person name="Pangilinan J."/>
            <person name="Riley R."/>
            <person name="LaButti K."/>
            <person name="Andreopoulos B."/>
            <person name="Lipzen A."/>
            <person name="Chen C."/>
            <person name="Yan M."/>
            <person name="Daum C."/>
            <person name="Ng V."/>
            <person name="Clum A."/>
            <person name="Steindorff A."/>
            <person name="Ohm R.A."/>
            <person name="Martin F."/>
            <person name="Silar P."/>
            <person name="Natvig D.O."/>
            <person name="Lalanne C."/>
            <person name="Gautier V."/>
            <person name="Ament-Velasquez S.L."/>
            <person name="Kruys A."/>
            <person name="Hutchinson M.I."/>
            <person name="Powell A.J."/>
            <person name="Barry K."/>
            <person name="Miller A.N."/>
            <person name="Grigoriev I.V."/>
            <person name="Debuchy R."/>
            <person name="Gladieux P."/>
            <person name="Hiltunen Thoren M."/>
            <person name="Johannesson H."/>
        </authorList>
    </citation>
    <scope>NUCLEOTIDE SEQUENCE</scope>
    <source>
        <strain evidence="14">CBS 232.78</strain>
    </source>
</reference>
<dbReference type="CDD" id="cd19532">
    <property type="entry name" value="C_PKS-NRPS"/>
    <property type="match status" value="1"/>
</dbReference>
<dbReference type="InterPro" id="IPR001242">
    <property type="entry name" value="Condensation_dom"/>
</dbReference>
<comment type="caution">
    <text evidence="14">The sequence shown here is derived from an EMBL/GenBank/DDBJ whole genome shotgun (WGS) entry which is preliminary data.</text>
</comment>
<dbReference type="InterPro" id="IPR045851">
    <property type="entry name" value="AMP-bd_C_sf"/>
</dbReference>
<evidence type="ECO:0000256" key="1">
    <source>
        <dbReference type="ARBA" id="ARBA00022450"/>
    </source>
</evidence>
<keyword evidence="3" id="KW-0436">Ligase</keyword>
<dbReference type="GO" id="GO:0031177">
    <property type="term" value="F:phosphopantetheine binding"/>
    <property type="evidence" value="ECO:0007669"/>
    <property type="project" value="InterPro"/>
</dbReference>
<reference evidence="14" key="2">
    <citation type="submission" date="2023-06" db="EMBL/GenBank/DDBJ databases">
        <authorList>
            <consortium name="Lawrence Berkeley National Laboratory"/>
            <person name="Haridas S."/>
            <person name="Hensen N."/>
            <person name="Bonometti L."/>
            <person name="Westerberg I."/>
            <person name="Brannstrom I.O."/>
            <person name="Guillou S."/>
            <person name="Cros-Aarteil S."/>
            <person name="Calhoun S."/>
            <person name="Kuo A."/>
            <person name="Mondo S."/>
            <person name="Pangilinan J."/>
            <person name="Riley R."/>
            <person name="LaButti K."/>
            <person name="Andreopoulos B."/>
            <person name="Lipzen A."/>
            <person name="Chen C."/>
            <person name="Yanf M."/>
            <person name="Daum C."/>
            <person name="Ng V."/>
            <person name="Clum A."/>
            <person name="Steindorff A."/>
            <person name="Ohm R."/>
            <person name="Martin F."/>
            <person name="Silar P."/>
            <person name="Natvig D."/>
            <person name="Lalanne C."/>
            <person name="Gautier V."/>
            <person name="Ament-velasquez S.L."/>
            <person name="Kruys A."/>
            <person name="Hutchinson M.I."/>
            <person name="Powell A.J."/>
            <person name="Barry K."/>
            <person name="Miller A.N."/>
            <person name="Grigoriev I.V."/>
            <person name="Debuchy R."/>
            <person name="Gladieux P."/>
            <person name="Thoren M.H."/>
            <person name="Johannesson H."/>
        </authorList>
    </citation>
    <scope>NUCLEOTIDE SEQUENCE</scope>
    <source>
        <strain evidence="14">CBS 232.78</strain>
    </source>
</reference>
<evidence type="ECO:0000256" key="5">
    <source>
        <dbReference type="ARBA" id="ARBA00022679"/>
    </source>
</evidence>
<dbReference type="InterPro" id="IPR014030">
    <property type="entry name" value="Ketoacyl_synth_N"/>
</dbReference>
<feature type="domain" description="Carrier" evidence="11">
    <location>
        <begin position="2413"/>
        <end position="2489"/>
    </location>
</feature>
<feature type="domain" description="Carrier" evidence="11">
    <location>
        <begin position="3546"/>
        <end position="3629"/>
    </location>
</feature>
<dbReference type="Gene3D" id="1.10.1200.10">
    <property type="entry name" value="ACP-like"/>
    <property type="match status" value="2"/>
</dbReference>
<keyword evidence="1" id="KW-0596">Phosphopantetheine</keyword>
<dbReference type="GO" id="GO:0009403">
    <property type="term" value="P:toxin biosynthetic process"/>
    <property type="evidence" value="ECO:0007669"/>
    <property type="project" value="UniProtKB-ARBA"/>
</dbReference>
<dbReference type="FunFam" id="3.40.47.10:FF:000019">
    <property type="entry name" value="Polyketide synthase type I"/>
    <property type="match status" value="1"/>
</dbReference>
<dbReference type="SMART" id="SM00825">
    <property type="entry name" value="PKS_KS"/>
    <property type="match status" value="1"/>
</dbReference>
<dbReference type="Gene3D" id="3.40.50.720">
    <property type="entry name" value="NAD(P)-binding Rossmann-like Domain"/>
    <property type="match status" value="3"/>
</dbReference>
<dbReference type="InterPro" id="IPR000873">
    <property type="entry name" value="AMP-dep_synth/lig_dom"/>
</dbReference>
<dbReference type="InterPro" id="IPR032821">
    <property type="entry name" value="PKS_assoc"/>
</dbReference>
<dbReference type="CDD" id="cd00833">
    <property type="entry name" value="PKS"/>
    <property type="match status" value="1"/>
</dbReference>
<sequence length="3992" mass="435681">MTSRPEYTAYPNEPIAIIGSACRFPGDSSSPSKLWELLREPRDVLREIPVSRFNPAAFYHEDALHHGTSNVKHSYLLDDDIGVFDAQFFGIKPVEANSVDPQQRILLETVYEGLERAGLPLETLQGSRTSVYVGVMSADYTELLARDINTFPTYFASGTARSILSNRISYFFDWHGPSMTIDTACSSSLFALHLAVQSLRAGESPAAIVAGANLVLGPDQFVAESKLKMLSPDGRSRMWDKDANGYARGDGVAALVLKTLSAAIADGDTIECIIRETGINQDGRTKGITMPSPSAQADLIRSTYRKAGLDLSKQEDRPQYFEAHGTGTPAGDPVEAEAISTAFFGPTSGFKRSQSDEPLYVGSIKTVIGHTEGTAGVAGVIKASLALQHGIVPPNLLLNELSSTVKPFYGNLEILKDAKKWPTLPGGVPRRVSVNSFGFGGANGHVVLESYNSTTSALPSPARSLQLSPFLFSAASENALTGTLAALASHLRANDNVDLRDLSWTLNSRRSTLPVRLSITAATTEGLISKLEELSKTPSGVVTVSNSNSSDSYPRLLGIFTGQGAQWASMGAQLLAQSKLASDRIQLLQEALDSLPAEHAPAWSLFDELSKDKNSSRVGEAAFSQPLCTAVQIVLVDHLRAANVRLAAVVGHSSGEIAAAYAAGYISAQDAIRIAYYRGYLLHLSASGGAMMAVGTTLEDAQALCELDDFVGRVVVAASNSPESQTLSGDSDAMEGVKIILEDENKFARFLKVDKAYHSHHMIPCTGPYVEALKNIAVKVQSRQEGEHYPSWISSVYGEDIETVGTDSLGAEYWSRNMANQVLFTQAVEYAVGAKGPFDLALEVGPHPALKGPALQTIQAAAGLAIPYTGTLRRGANDIEAFAEALGSLWTFLGSKAVDFTALDKVSCGGGDFPPRLLKDLPTYAWDHERVYWHESRYSKAFRTNSQPPHQLLGTRVPDGTEKNNEVRWKNQLHPREVPWVLHHQVERQIVFPAAGYLSAALEAVVQLYGIESVQLLDIQQVTIGQALVLEENSDPVETLFSLRAIESTADWVDAVFTFYSASGAKGSTELVKNASGQIRIALGAREATHDENALPAPYAPERHQFLEVEPERFYSTISEIGLGYTGPFRKLAETSRRMHEATGLIQTPEIEDEAGEKPLLLHPGTLDCAIQAIILAHSYPGDGRVRSIHLPTGIDRIRIDPWAISKLKGPAGSKLPFFASVTSDKVIDLSGDVEIHSQDGSAVLVQLQGLRTTPLTRPAASNDVQLFFETSWEAESPTSNLSMFTECKAELSEEYALSFSLERVAYFYVNHLYKAVAKAEREELEWHFKIFFEYIDHVVSRVADGTHPYAKTEWNGDSREDILSIIKRYPDSIDLQIMQAVGENLEAAMRNEINILEPMIKDNKLTNFYAYALGMERYLFDLNRMVGQISRRFPHISVLEIGAGTGGATEATLKQLGGSFSSYTYTDISSGFFEKAQERFEQHRSRMVFKVLDIEKDIEEQGYAPQSFDLVIASLVLHATRNLEYTLKNVRKLLKPGGRLLLLELTDNDPIRFGFIFGGLPGWWLGSEDGRKLSPCVSAEEWEAVFKKTGFSTIEAITPHNTTFPLPLSVICTQAVDDRVTFLRDPLSTEVQSLGIESLLTIVGGTEFAKGIEQTVRRHYQHPVQHINSLEAISHKDLPFLGTVVSLVDLDDEPTFQNLTTEKVASLKDVFRQSKKVIWVTRGALADSPTRNMYRGLQRTIVKESQHLQVQFLDFDTADEIDSAAISSRILQLEAGNIWEQESGRPELLWYQEPEVLVQSDGKALVPRVRPSTTRNDRYNSGRRLITQQVSLDDAVVTVRPQHGGFAVQQQHTSIRDSVAAIGRIEIQLSHSLLRAIAFPDGSFLHLSTGYDIKKGLRVVLVSEDLNSRVRVPQDWTVPIAVDSDEEETRTLLCVHTQLVADSVLSGTKVGEAVAVLDPGYALGAVVAQRAAEKGVQVVLLSSKGQTLADPWVSIHPRATGRSLERALPRRNLTRFFNVGGSRDLVDAFASHLPRNTLTSSESRLAVDFFSTVPTAASNHLRLALAQSSRAISAGGERERVARITLSELATQPTPLGQQAILSWRSSSHVPVHIQPATELVRFRKDRTYWMVGLTGSLGLSLCEWMARRGAGYIVLSSRNPKVDQGWLQGLADQGCTVKVFANDITNRDDVQALYKRISQNFPPIAGVSQGAMVLHDSLFPDVDLERVHKVLRPKVSGSIYLDEIFSDDKTLDFFVFFSSVAYVTGNAGQSIYGAANAFMASLAAQRRRRGLAASVINIGAILGTGYVSRELSQQQQEYLRKVGHVWMSEQDAHEIFAEGVLASSPGSTDAAEFETGFRTDKNRVKDLEAEPPMFQHLRLSNEVNNVDDGKSSKHTVKTKARLLEATDHAQVFEILKEGFLLKLQIALQADPSKPMLEISLDELGADSLVAVDIRSWFLKELGVDLPVLKILNAPSVRDLLVSAQELLSESAIPNVSSNRSVQVDGGAEDTAKQAQTPSTPAPAVVIPVSEPSPTSSTRSDFDASSESPGTPRTSAAVSETDEIDSSLEVGNGKKTNAEASRGRNTTELMAQRSLPMSFGQSRFWFLKHYVQDQTAFNISTVIKLRGKLEFDALEKAVVAVGQRHEALRTFFYTDDKTKKPTQAVLPAPVFRLERATITDEDKELQIAVQELKNHVFDLEQGEALRVQLLSVAGTNRHYLLLGYHHIYLDGIGYVIFISDLDKAYSGALNTKPAASEVLQYPDFTARQIREYETGAWADELSFWRKQFSPDLPKPLPLLPLAGASARPVNSAKLGLSGTHTSSFRIPKDLAERITQVSRQFKVTPFHLYVAVFHLTLYRYYANSQEEDGGEDDTCIGVADGNRKDADVLQSLGMFLNVLPLRLKRSPRHTFADTLRDVRTAAQGAFANSRVPFDVLLNELGVPREPSHSPLFQAFVNYRQNTTEARRILGCDGELDIVSAGQTDYDISLDILDLGASGPIRPNQYPTIVHRIDAIAAKYPDRTALKELNGRHLTYGDLTKRVAAIAEKLSEHGISRGAVVSVFQTATADWTASLLAILRLGGVYVPLDLKTGVERLSVIARDARPTAIVVDAQTSKTDDLAVLVNQGGILTIDVSQIPSAPKGDINIPIQATSTDLATILYSSGSTGVPKGVELTHSNFSHYGDSAPVEWGMREGQEVFLHQASYMFDASLLQTIIPLGVGSTIIVAGSEVRGDPAALSDVVARENITFVGATPTEYLAWARHWNHDVLRKSAWRVAFTWGEPMSKRELCEFQRLGKSDLKLVDAYGPVETTISVGHGEVPLTDAFDDDDKPGNPRFPLALVPNVSVRIVNEALQTVPAGVVGEIVIGGAGVGKGYLKDDDLTAAKFIPDGQTKAYRSGDRGWLTRDGRLVLQGRIEGSTQIKLAGIRIDLQDVEAVIAQVHPQRVRQVIVSTRKSSDSTASFLAAFVELLDDGDASPEEQARFLFDLPRTLPLPQYMRPAVVVGVPQLPTNSSGKLDRRTVDSWPLPDSSEGTGQTRTLEETNGELSELETTLSSLWAEALPQGLIQDVGRSAITSESDFFHLGGSSLALINLQALIKERLDLKVPMFQLFQTSTLGALAAVLEQLTSSEEEQNVDWENEIALPSDPLDLNTHGSKSPTQRGPPTIVALTGSTGFIGREILRQLLDNSQITKVYLLAVRKKPADIVAAYPDIFGHDKVVILTGDLGLPRLGLSEAEAASVFEVVNTIIHSGADVSFLKTYQSLRLVNVASTRELIRLAAPRHIPLHFVSSAAVARLAAASAGSDSFGSESAAAYYPPPPNTNIESDGYAVAKLVSEVLLERAAEILHLPVHIHRPSSVTGDGAGELDLMANMARYAREIGAVPDTRGWEGRFDFVRVETVAREIISSVLDAESNAEGGGAVRFSYQSGEVTIDGDDVQKSATIGGGPPLGVLPFDEWVGRAEGAGLNSLLGLYLRRAAKGGLLLPRLVKD</sequence>
<accession>A0AAE0TZE3</accession>
<dbReference type="InterPro" id="IPR036736">
    <property type="entry name" value="ACP-like_sf"/>
</dbReference>
<dbReference type="InterPro" id="IPR023213">
    <property type="entry name" value="CAT-like_dom_sf"/>
</dbReference>
<dbReference type="InterPro" id="IPR020845">
    <property type="entry name" value="AMP-binding_CS"/>
</dbReference>
<keyword evidence="2" id="KW-0597">Phosphoprotein</keyword>
<dbReference type="InterPro" id="IPR020806">
    <property type="entry name" value="PKS_PP-bd"/>
</dbReference>
<dbReference type="GO" id="GO:0004312">
    <property type="term" value="F:fatty acid synthase activity"/>
    <property type="evidence" value="ECO:0007669"/>
    <property type="project" value="TreeGrafter"/>
</dbReference>
<dbReference type="InterPro" id="IPR016036">
    <property type="entry name" value="Malonyl_transacylase_ACP-bd"/>
</dbReference>
<evidence type="ECO:0000313" key="15">
    <source>
        <dbReference type="Proteomes" id="UP001285441"/>
    </source>
</evidence>
<dbReference type="InterPro" id="IPR049552">
    <property type="entry name" value="PKS_DH_N"/>
</dbReference>
<evidence type="ECO:0000256" key="6">
    <source>
        <dbReference type="ARBA" id="ARBA00022737"/>
    </source>
</evidence>
<dbReference type="SMART" id="SM00822">
    <property type="entry name" value="PKS_KR"/>
    <property type="match status" value="1"/>
</dbReference>
<evidence type="ECO:0000256" key="4">
    <source>
        <dbReference type="ARBA" id="ARBA00022603"/>
    </source>
</evidence>
<dbReference type="SMART" id="SM00827">
    <property type="entry name" value="PKS_AT"/>
    <property type="match status" value="1"/>
</dbReference>
<feature type="region of interest" description="Disordered" evidence="10">
    <location>
        <begin position="3647"/>
        <end position="3666"/>
    </location>
</feature>
<feature type="region of interest" description="N-terminal hotdog fold" evidence="9">
    <location>
        <begin position="950"/>
        <end position="1086"/>
    </location>
</feature>
<dbReference type="InterPro" id="IPR020841">
    <property type="entry name" value="PKS_Beta-ketoAc_synthase_dom"/>
</dbReference>
<dbReference type="InterPro" id="IPR001227">
    <property type="entry name" value="Ac_transferase_dom_sf"/>
</dbReference>
<dbReference type="InterPro" id="IPR049551">
    <property type="entry name" value="PKS_DH_C"/>
</dbReference>
<evidence type="ECO:0000256" key="10">
    <source>
        <dbReference type="SAM" id="MobiDB-lite"/>
    </source>
</evidence>
<dbReference type="PROSITE" id="PS50075">
    <property type="entry name" value="CARRIER"/>
    <property type="match status" value="2"/>
</dbReference>
<feature type="region of interest" description="C-terminal hotdog fold" evidence="9">
    <location>
        <begin position="1105"/>
        <end position="1262"/>
    </location>
</feature>
<dbReference type="PROSITE" id="PS00606">
    <property type="entry name" value="KS3_1"/>
    <property type="match status" value="1"/>
</dbReference>
<dbReference type="Pfam" id="PF02801">
    <property type="entry name" value="Ketoacyl-synt_C"/>
    <property type="match status" value="1"/>
</dbReference>
<dbReference type="CDD" id="cd02440">
    <property type="entry name" value="AdoMet_MTases"/>
    <property type="match status" value="1"/>
</dbReference>
<gene>
    <name evidence="14" type="ORF">B0H63DRAFT_432919</name>
</gene>
<dbReference type="SUPFAM" id="SSF53335">
    <property type="entry name" value="S-adenosyl-L-methionine-dependent methyltransferases"/>
    <property type="match status" value="1"/>
</dbReference>
<dbReference type="InterPro" id="IPR014043">
    <property type="entry name" value="Acyl_transferase_dom"/>
</dbReference>
<dbReference type="EMBL" id="JAULSW010000004">
    <property type="protein sequence ID" value="KAK3385176.1"/>
    <property type="molecule type" value="Genomic_DNA"/>
</dbReference>
<dbReference type="Pfam" id="PF00550">
    <property type="entry name" value="PP-binding"/>
    <property type="match status" value="2"/>
</dbReference>
<keyword evidence="15" id="KW-1185">Reference proteome</keyword>
<dbReference type="InterPro" id="IPR013120">
    <property type="entry name" value="FAR_NAD-bd"/>
</dbReference>
<dbReference type="SUPFAM" id="SSF53901">
    <property type="entry name" value="Thiolase-like"/>
    <property type="match status" value="1"/>
</dbReference>
<dbReference type="Pfam" id="PF08242">
    <property type="entry name" value="Methyltransf_12"/>
    <property type="match status" value="1"/>
</dbReference>
<dbReference type="InterPro" id="IPR013968">
    <property type="entry name" value="PKS_KR"/>
</dbReference>
<evidence type="ECO:0000259" key="13">
    <source>
        <dbReference type="PROSITE" id="PS52019"/>
    </source>
</evidence>
<dbReference type="InterPro" id="IPR049900">
    <property type="entry name" value="PKS_mFAS_DH"/>
</dbReference>
<evidence type="ECO:0000256" key="7">
    <source>
        <dbReference type="ARBA" id="ARBA00023002"/>
    </source>
</evidence>
<dbReference type="Gene3D" id="3.40.50.150">
    <property type="entry name" value="Vaccinia Virus protein VP39"/>
    <property type="match status" value="1"/>
</dbReference>
<dbReference type="PROSITE" id="PS00455">
    <property type="entry name" value="AMP_BINDING"/>
    <property type="match status" value="1"/>
</dbReference>
<dbReference type="Pfam" id="PF00668">
    <property type="entry name" value="Condensation"/>
    <property type="match status" value="1"/>
</dbReference>
<dbReference type="Pfam" id="PF16197">
    <property type="entry name" value="KAsynt_C_assoc"/>
    <property type="match status" value="1"/>
</dbReference>
<dbReference type="Proteomes" id="UP001285441">
    <property type="component" value="Unassembled WGS sequence"/>
</dbReference>
<dbReference type="SUPFAM" id="SSF52777">
    <property type="entry name" value="CoA-dependent acyltransferases"/>
    <property type="match status" value="2"/>
</dbReference>
<evidence type="ECO:0000259" key="12">
    <source>
        <dbReference type="PROSITE" id="PS52004"/>
    </source>
</evidence>
<dbReference type="InterPro" id="IPR036291">
    <property type="entry name" value="NAD(P)-bd_dom_sf"/>
</dbReference>
<evidence type="ECO:0000256" key="9">
    <source>
        <dbReference type="PROSITE-ProRule" id="PRU01363"/>
    </source>
</evidence>
<feature type="region of interest" description="Disordered" evidence="10">
    <location>
        <begin position="2499"/>
        <end position="2588"/>
    </location>
</feature>
<dbReference type="SUPFAM" id="SSF52151">
    <property type="entry name" value="FabD/lysophospholipase-like"/>
    <property type="match status" value="1"/>
</dbReference>
<evidence type="ECO:0000256" key="2">
    <source>
        <dbReference type="ARBA" id="ARBA00022553"/>
    </source>
</evidence>
<dbReference type="Gene3D" id="3.30.559.10">
    <property type="entry name" value="Chloramphenicol acetyltransferase-like domain"/>
    <property type="match status" value="1"/>
</dbReference>
<dbReference type="Gene3D" id="3.10.129.110">
    <property type="entry name" value="Polyketide synthase dehydratase"/>
    <property type="match status" value="1"/>
</dbReference>
<feature type="active site" description="Proton donor; for dehydratase activity" evidence="9">
    <location>
        <position position="1168"/>
    </location>
</feature>
<dbReference type="SMART" id="SM00826">
    <property type="entry name" value="PKS_DH"/>
    <property type="match status" value="1"/>
</dbReference>
<keyword evidence="8" id="KW-0511">Multifunctional enzyme</keyword>
<dbReference type="InterPro" id="IPR018201">
    <property type="entry name" value="Ketoacyl_synth_AS"/>
</dbReference>
<proteinExistence type="predicted"/>